<dbReference type="Proteomes" id="UP000789390">
    <property type="component" value="Unassembled WGS sequence"/>
</dbReference>
<dbReference type="Gene3D" id="3.90.180.10">
    <property type="entry name" value="Medium-chain alcohol dehydrogenases, catalytic domain"/>
    <property type="match status" value="1"/>
</dbReference>
<dbReference type="CDD" id="cd08275">
    <property type="entry name" value="MDR3"/>
    <property type="match status" value="1"/>
</dbReference>
<dbReference type="InterPro" id="IPR036291">
    <property type="entry name" value="NAD(P)-bd_dom_sf"/>
</dbReference>
<accession>A0A8J2RPI6</accession>
<dbReference type="InterPro" id="IPR052100">
    <property type="entry name" value="SV-ATPase_mito-regulator"/>
</dbReference>
<evidence type="ECO:0000313" key="5">
    <source>
        <dbReference type="Proteomes" id="UP000789390"/>
    </source>
</evidence>
<dbReference type="InterPro" id="IPR020843">
    <property type="entry name" value="ER"/>
</dbReference>
<sequence>MPDSVSSLSVVLKGYGGFDKIQIQSLPYQQIPEENQVLVNVKACGLNFADIYTRQGLVRNEPGPPFIMGLECSGLVVSVGSKVENLKEGDRVMVHAEKPGLQTEFVCVEASNCFVIPDSMSFNEAAAFPINYLTAYFCLFDIGNLRNSQTVLIPSAGGGVGWAATQLAKSVPNVRVIGLASPSKHEAIRDNGVDVTIDSMNPCWDEAVKVACPEGVDIALDFTSGDNFKRTQHLVKDLGRAILIGANDMISGETLSLWRIFCSWWYTTMIKPIDLVLNSRCVAGFHLTHVKTRLNDRYRDALIHLLKLYRQNVIRPRIDTTWTFHQVIEASKRLSERKNIGKVILTPY</sequence>
<organism evidence="4 5">
    <name type="scientific">Daphnia galeata</name>
    <dbReference type="NCBI Taxonomy" id="27404"/>
    <lineage>
        <taxon>Eukaryota</taxon>
        <taxon>Metazoa</taxon>
        <taxon>Ecdysozoa</taxon>
        <taxon>Arthropoda</taxon>
        <taxon>Crustacea</taxon>
        <taxon>Branchiopoda</taxon>
        <taxon>Diplostraca</taxon>
        <taxon>Cladocera</taxon>
        <taxon>Anomopoda</taxon>
        <taxon>Daphniidae</taxon>
        <taxon>Daphnia</taxon>
    </lineage>
</organism>
<dbReference type="OrthoDB" id="203908at2759"/>
<gene>
    <name evidence="4" type="ORF">DGAL_LOCUS5120</name>
</gene>
<name>A0A8J2RPI6_9CRUS</name>
<dbReference type="PANTHER" id="PTHR44054:SF1">
    <property type="entry name" value="SYNAPTIC VESICLE MEMBRANE PROTEIN VAT-1 HOMOLOG"/>
    <property type="match status" value="1"/>
</dbReference>
<dbReference type="Pfam" id="PF08240">
    <property type="entry name" value="ADH_N"/>
    <property type="match status" value="1"/>
</dbReference>
<evidence type="ECO:0000313" key="4">
    <source>
        <dbReference type="EMBL" id="CAH0102677.1"/>
    </source>
</evidence>
<dbReference type="InterPro" id="IPR002364">
    <property type="entry name" value="Quin_OxRdtase/zeta-crystal_CS"/>
</dbReference>
<dbReference type="SMART" id="SM00829">
    <property type="entry name" value="PKS_ER"/>
    <property type="match status" value="1"/>
</dbReference>
<dbReference type="EMBL" id="CAKKLH010000090">
    <property type="protein sequence ID" value="CAH0102677.1"/>
    <property type="molecule type" value="Genomic_DNA"/>
</dbReference>
<protein>
    <recommendedName>
        <fullName evidence="3">Enoyl reductase (ER) domain-containing protein</fullName>
    </recommendedName>
</protein>
<dbReference type="PANTHER" id="PTHR44054">
    <property type="entry name" value="SYNAPTIC VESICLE MEMBRANE PROTEIN VAT-1 HOMOLOG-LIKE"/>
    <property type="match status" value="1"/>
</dbReference>
<keyword evidence="5" id="KW-1185">Reference proteome</keyword>
<keyword evidence="2" id="KW-0560">Oxidoreductase</keyword>
<comment type="similarity">
    <text evidence="1">Belongs to the zinc-containing alcohol dehydrogenase family. Quinone oxidoreductase subfamily.</text>
</comment>
<evidence type="ECO:0000259" key="3">
    <source>
        <dbReference type="SMART" id="SM00829"/>
    </source>
</evidence>
<dbReference type="PROSITE" id="PS01162">
    <property type="entry name" value="QOR_ZETA_CRYSTAL"/>
    <property type="match status" value="1"/>
</dbReference>
<evidence type="ECO:0000256" key="1">
    <source>
        <dbReference type="ARBA" id="ARBA00010371"/>
    </source>
</evidence>
<dbReference type="InterPro" id="IPR013154">
    <property type="entry name" value="ADH-like_N"/>
</dbReference>
<comment type="caution">
    <text evidence="4">The sequence shown here is derived from an EMBL/GenBank/DDBJ whole genome shotgun (WGS) entry which is preliminary data.</text>
</comment>
<proteinExistence type="inferred from homology"/>
<feature type="domain" description="Enoyl reductase (ER)" evidence="3">
    <location>
        <begin position="16"/>
        <end position="345"/>
    </location>
</feature>
<evidence type="ECO:0000256" key="2">
    <source>
        <dbReference type="ARBA" id="ARBA00023002"/>
    </source>
</evidence>
<dbReference type="InterPro" id="IPR011032">
    <property type="entry name" value="GroES-like_sf"/>
</dbReference>
<dbReference type="GO" id="GO:0016491">
    <property type="term" value="F:oxidoreductase activity"/>
    <property type="evidence" value="ECO:0007669"/>
    <property type="project" value="UniProtKB-KW"/>
</dbReference>
<dbReference type="Pfam" id="PF13602">
    <property type="entry name" value="ADH_zinc_N_2"/>
    <property type="match status" value="1"/>
</dbReference>
<dbReference type="SUPFAM" id="SSF50129">
    <property type="entry name" value="GroES-like"/>
    <property type="match status" value="1"/>
</dbReference>
<dbReference type="Gene3D" id="3.40.50.720">
    <property type="entry name" value="NAD(P)-binding Rossmann-like Domain"/>
    <property type="match status" value="1"/>
</dbReference>
<reference evidence="4" key="1">
    <citation type="submission" date="2021-11" db="EMBL/GenBank/DDBJ databases">
        <authorList>
            <person name="Schell T."/>
        </authorList>
    </citation>
    <scope>NUCLEOTIDE SEQUENCE</scope>
    <source>
        <strain evidence="4">M5</strain>
    </source>
</reference>
<dbReference type="AlphaFoldDB" id="A0A8J2RPI6"/>
<dbReference type="SUPFAM" id="SSF51735">
    <property type="entry name" value="NAD(P)-binding Rossmann-fold domains"/>
    <property type="match status" value="1"/>
</dbReference>
<dbReference type="GO" id="GO:0008270">
    <property type="term" value="F:zinc ion binding"/>
    <property type="evidence" value="ECO:0007669"/>
    <property type="project" value="InterPro"/>
</dbReference>